<dbReference type="InterPro" id="IPR050800">
    <property type="entry name" value="ARTD/PARP"/>
</dbReference>
<dbReference type="InterPro" id="IPR012982">
    <property type="entry name" value="PARP1-like_PADR1_Zn_ribbon"/>
</dbReference>
<evidence type="ECO:0000256" key="9">
    <source>
        <dbReference type="SAM" id="MobiDB-lite"/>
    </source>
</evidence>
<dbReference type="InterPro" id="IPR036616">
    <property type="entry name" value="Poly(ADP-ribose)pol_reg_dom_sf"/>
</dbReference>
<evidence type="ECO:0000259" key="10">
    <source>
        <dbReference type="PROSITE" id="PS50172"/>
    </source>
</evidence>
<evidence type="ECO:0000313" key="14">
    <source>
        <dbReference type="Proteomes" id="UP001237642"/>
    </source>
</evidence>
<evidence type="ECO:0000256" key="8">
    <source>
        <dbReference type="RuleBase" id="RU362114"/>
    </source>
</evidence>
<dbReference type="SMART" id="SM01335">
    <property type="entry name" value="PADR1"/>
    <property type="match status" value="1"/>
</dbReference>
<dbReference type="InterPro" id="IPR001357">
    <property type="entry name" value="BRCT_dom"/>
</dbReference>
<evidence type="ECO:0000313" key="13">
    <source>
        <dbReference type="EMBL" id="KAK1398596.1"/>
    </source>
</evidence>
<comment type="similarity">
    <text evidence="7">Belongs to the ARTD/PARP family.</text>
</comment>
<feature type="compositionally biased region" description="Basic and acidic residues" evidence="9">
    <location>
        <begin position="8"/>
        <end position="31"/>
    </location>
</feature>
<gene>
    <name evidence="13" type="ORF">POM88_008459</name>
</gene>
<dbReference type="FunFam" id="3.90.228.10:FF:000010">
    <property type="entry name" value="Poly [ADP-ribose] polymerase"/>
    <property type="match status" value="1"/>
</dbReference>
<evidence type="ECO:0000256" key="6">
    <source>
        <dbReference type="ARBA" id="ARBA00023242"/>
    </source>
</evidence>
<dbReference type="GO" id="GO:1990404">
    <property type="term" value="F:NAD+-protein mono-ADP-ribosyltransferase activity"/>
    <property type="evidence" value="ECO:0007669"/>
    <property type="project" value="TreeGrafter"/>
</dbReference>
<dbReference type="SUPFAM" id="SSF47587">
    <property type="entry name" value="Domain of poly(ADP-ribose) polymerase"/>
    <property type="match status" value="1"/>
</dbReference>
<dbReference type="GO" id="GO:0006302">
    <property type="term" value="P:double-strand break repair"/>
    <property type="evidence" value="ECO:0007669"/>
    <property type="project" value="TreeGrafter"/>
</dbReference>
<dbReference type="Pfam" id="PF21728">
    <property type="entry name" value="PADR1_N"/>
    <property type="match status" value="1"/>
</dbReference>
<name>A0AAD8N7E1_9APIA</name>
<keyword evidence="4" id="KW-0548">Nucleotidyltransferase</keyword>
<feature type="region of interest" description="Disordered" evidence="9">
    <location>
        <begin position="1"/>
        <end position="36"/>
    </location>
</feature>
<keyword evidence="2 8" id="KW-0328">Glycosyltransferase</keyword>
<dbReference type="Proteomes" id="UP001237642">
    <property type="component" value="Unassembled WGS sequence"/>
</dbReference>
<dbReference type="InterPro" id="IPR012317">
    <property type="entry name" value="Poly(ADP-ribose)pol_cat_dom"/>
</dbReference>
<accession>A0AAD8N7E1</accession>
<evidence type="ECO:0000256" key="7">
    <source>
        <dbReference type="ARBA" id="ARBA00024347"/>
    </source>
</evidence>
<dbReference type="GO" id="GO:0008270">
    <property type="term" value="F:zinc ion binding"/>
    <property type="evidence" value="ECO:0007669"/>
    <property type="project" value="InterPro"/>
</dbReference>
<dbReference type="Pfam" id="PF08063">
    <property type="entry name" value="Zn_ribbon_PADR1"/>
    <property type="match status" value="1"/>
</dbReference>
<dbReference type="Pfam" id="PF00644">
    <property type="entry name" value="PARP"/>
    <property type="match status" value="1"/>
</dbReference>
<organism evidence="13 14">
    <name type="scientific">Heracleum sosnowskyi</name>
    <dbReference type="NCBI Taxonomy" id="360622"/>
    <lineage>
        <taxon>Eukaryota</taxon>
        <taxon>Viridiplantae</taxon>
        <taxon>Streptophyta</taxon>
        <taxon>Embryophyta</taxon>
        <taxon>Tracheophyta</taxon>
        <taxon>Spermatophyta</taxon>
        <taxon>Magnoliopsida</taxon>
        <taxon>eudicotyledons</taxon>
        <taxon>Gunneridae</taxon>
        <taxon>Pentapetalae</taxon>
        <taxon>asterids</taxon>
        <taxon>campanulids</taxon>
        <taxon>Apiales</taxon>
        <taxon>Apiaceae</taxon>
        <taxon>Apioideae</taxon>
        <taxon>apioid superclade</taxon>
        <taxon>Tordylieae</taxon>
        <taxon>Tordyliinae</taxon>
        <taxon>Heracleum</taxon>
    </lineage>
</organism>
<protein>
    <recommendedName>
        <fullName evidence="8">Poly [ADP-ribose] polymerase</fullName>
        <shortName evidence="8">PARP</shortName>
        <ecNumber evidence="8">2.4.2.-</ecNumber>
    </recommendedName>
</protein>
<dbReference type="GO" id="GO:0070212">
    <property type="term" value="P:protein poly-ADP-ribosylation"/>
    <property type="evidence" value="ECO:0007669"/>
    <property type="project" value="TreeGrafter"/>
</dbReference>
<keyword evidence="5 8" id="KW-0520">NAD</keyword>
<dbReference type="GO" id="GO:0003950">
    <property type="term" value="F:NAD+ poly-ADP-ribosyltransferase activity"/>
    <property type="evidence" value="ECO:0007669"/>
    <property type="project" value="UniProtKB-UniRule"/>
</dbReference>
<dbReference type="InterPro" id="IPR004102">
    <property type="entry name" value="Poly(ADP-ribose)pol_reg_dom"/>
</dbReference>
<evidence type="ECO:0000259" key="12">
    <source>
        <dbReference type="PROSITE" id="PS51060"/>
    </source>
</evidence>
<reference evidence="13" key="1">
    <citation type="submission" date="2023-02" db="EMBL/GenBank/DDBJ databases">
        <title>Genome of toxic invasive species Heracleum sosnowskyi carries increased number of genes despite the absence of recent whole-genome duplications.</title>
        <authorList>
            <person name="Schelkunov M."/>
            <person name="Shtratnikova V."/>
            <person name="Makarenko M."/>
            <person name="Klepikova A."/>
            <person name="Omelchenko D."/>
            <person name="Novikova G."/>
            <person name="Obukhova E."/>
            <person name="Bogdanov V."/>
            <person name="Penin A."/>
            <person name="Logacheva M."/>
        </authorList>
    </citation>
    <scope>NUCLEOTIDE SEQUENCE</scope>
    <source>
        <strain evidence="13">Hsosn_3</strain>
        <tissue evidence="13">Leaf</tissue>
    </source>
</reference>
<dbReference type="Pfam" id="PF02877">
    <property type="entry name" value="PARP_reg"/>
    <property type="match status" value="1"/>
</dbReference>
<dbReference type="EC" id="2.4.2.-" evidence="8"/>
<dbReference type="AlphaFoldDB" id="A0AAD8N7E1"/>
<evidence type="ECO:0000256" key="2">
    <source>
        <dbReference type="ARBA" id="ARBA00022676"/>
    </source>
</evidence>
<reference evidence="13" key="2">
    <citation type="submission" date="2023-05" db="EMBL/GenBank/DDBJ databases">
        <authorList>
            <person name="Schelkunov M.I."/>
        </authorList>
    </citation>
    <scope>NUCLEOTIDE SEQUENCE</scope>
    <source>
        <strain evidence="13">Hsosn_3</strain>
        <tissue evidence="13">Leaf</tissue>
    </source>
</reference>
<keyword evidence="6" id="KW-0539">Nucleus</keyword>
<dbReference type="SUPFAM" id="SSF56399">
    <property type="entry name" value="ADP-ribosylation"/>
    <property type="match status" value="1"/>
</dbReference>
<keyword evidence="3 8" id="KW-0808">Transferase</keyword>
<comment type="caution">
    <text evidence="13">The sequence shown here is derived from an EMBL/GenBank/DDBJ whole genome shotgun (WGS) entry which is preliminary data.</text>
</comment>
<dbReference type="Gene3D" id="3.90.228.10">
    <property type="match status" value="1"/>
</dbReference>
<dbReference type="PANTHER" id="PTHR10459">
    <property type="entry name" value="DNA LIGASE"/>
    <property type="match status" value="1"/>
</dbReference>
<dbReference type="GO" id="GO:0016779">
    <property type="term" value="F:nucleotidyltransferase activity"/>
    <property type="evidence" value="ECO:0007669"/>
    <property type="project" value="UniProtKB-KW"/>
</dbReference>
<feature type="domain" description="PARP alpha-helical" evidence="12">
    <location>
        <begin position="242"/>
        <end position="361"/>
    </location>
</feature>
<evidence type="ECO:0000259" key="11">
    <source>
        <dbReference type="PROSITE" id="PS51059"/>
    </source>
</evidence>
<feature type="domain" description="BRCT" evidence="10">
    <location>
        <begin position="166"/>
        <end position="238"/>
    </location>
</feature>
<evidence type="ECO:0000256" key="5">
    <source>
        <dbReference type="ARBA" id="ARBA00023027"/>
    </source>
</evidence>
<dbReference type="PROSITE" id="PS51060">
    <property type="entry name" value="PARP_ALPHA_HD"/>
    <property type="match status" value="1"/>
</dbReference>
<dbReference type="CDD" id="cd01437">
    <property type="entry name" value="parp_like"/>
    <property type="match status" value="1"/>
</dbReference>
<dbReference type="Pfam" id="PF00533">
    <property type="entry name" value="BRCT"/>
    <property type="match status" value="1"/>
</dbReference>
<dbReference type="Gene3D" id="3.40.50.10190">
    <property type="entry name" value="BRCT domain"/>
    <property type="match status" value="1"/>
</dbReference>
<dbReference type="InterPro" id="IPR036420">
    <property type="entry name" value="BRCT_dom_sf"/>
</dbReference>
<dbReference type="PROSITE" id="PS50172">
    <property type="entry name" value="BRCT"/>
    <property type="match status" value="1"/>
</dbReference>
<dbReference type="EMBL" id="JAUIZM010000002">
    <property type="protein sequence ID" value="KAK1398596.1"/>
    <property type="molecule type" value="Genomic_DNA"/>
</dbReference>
<comment type="subcellular location">
    <subcellularLocation>
        <location evidence="1">Nucleus</location>
    </subcellularLocation>
</comment>
<evidence type="ECO:0000256" key="4">
    <source>
        <dbReference type="ARBA" id="ARBA00022695"/>
    </source>
</evidence>
<dbReference type="GO" id="GO:0005730">
    <property type="term" value="C:nucleolus"/>
    <property type="evidence" value="ECO:0007669"/>
    <property type="project" value="TreeGrafter"/>
</dbReference>
<evidence type="ECO:0000256" key="1">
    <source>
        <dbReference type="ARBA" id="ARBA00004123"/>
    </source>
</evidence>
<dbReference type="PANTHER" id="PTHR10459:SF106">
    <property type="entry name" value="PROTEIN ADP-RIBOSYLTRANSFERASE PARP3"/>
    <property type="match status" value="1"/>
</dbReference>
<keyword evidence="14" id="KW-1185">Reference proteome</keyword>
<dbReference type="Gene3D" id="1.20.142.10">
    <property type="entry name" value="Poly(ADP-ribose) polymerase, regulatory domain"/>
    <property type="match status" value="1"/>
</dbReference>
<feature type="domain" description="PARP catalytic" evidence="11">
    <location>
        <begin position="370"/>
        <end position="590"/>
    </location>
</feature>
<dbReference type="InterPro" id="IPR049296">
    <property type="entry name" value="PARP1-like_PADR1_N"/>
</dbReference>
<proteinExistence type="inferred from homology"/>
<dbReference type="PROSITE" id="PS52007">
    <property type="entry name" value="PADR1"/>
    <property type="match status" value="1"/>
</dbReference>
<dbReference type="Gene3D" id="3.90.640.80">
    <property type="match status" value="1"/>
</dbReference>
<evidence type="ECO:0000256" key="3">
    <source>
        <dbReference type="ARBA" id="ARBA00022679"/>
    </source>
</evidence>
<sequence>MARRYHRTEKSGHAEQVAKKARSEYGNEKGGKGKSNPDIAAAFERFCREISEYLSVEQMCQILESNGQQWKDSDQDAVVPKCLDMVYYGPLDNCPICGGNLECGRSEYYCTSAYSEWSTCTFTTRDPPRREEPLVLPDFIKETPVYNLLKEHQDPKSRSKREQFGPGDKPFTGMTISLCGRLSRTQQRWKSIIEEHGGEVTNSVPGITCLVVPPSESQRGRSSKVAEAMLMGMILDIIGLHQLGIAAAHCMLDPMVADFMKVCSHLMDMGMDAPDLPMGMLSDVHLQKCEETIQEFVEKIRAMKVEGQRAMAVWSDFSQRWFTLLHSTSPFIFKDFKDMANHAAAGFETVRDIIAASHLVENMRGSTIDDPLTECYKRLGSAIIPMDDDSEDYKMIMNYLGKTYEPVKVGNISYSVLVENIFAVEVSACPSMEEMKKLPNKVLLWCGTRSSNLMRHLNRGFFPAVCQIPDPGYMFGKAIVCSDAAAEAARYGFTAVHRPEGFLLLAVASLGEEIIEITTPPKETKSFEEKRLGVIGLGRKKTNESEHFVWKDDIRVPCGSLVPSEHKDSVLDYNEYAVYDPQQVSGEGEV</sequence>
<dbReference type="PROSITE" id="PS51059">
    <property type="entry name" value="PARP_CATALYTIC"/>
    <property type="match status" value="1"/>
</dbReference>
<dbReference type="SUPFAM" id="SSF52113">
    <property type="entry name" value="BRCT domain"/>
    <property type="match status" value="1"/>
</dbReference>